<sequence>MSKDTGLAHVVQAWDVDSADPVEAGRPRNVLIAAGSA</sequence>
<gene>
    <name evidence="1" type="ORF">METZ01_LOCUS281384</name>
</gene>
<proteinExistence type="predicted"/>
<dbReference type="EMBL" id="UINC01083127">
    <property type="protein sequence ID" value="SVC28530.1"/>
    <property type="molecule type" value="Genomic_DNA"/>
</dbReference>
<name>A0A382KVP0_9ZZZZ</name>
<organism evidence="1">
    <name type="scientific">marine metagenome</name>
    <dbReference type="NCBI Taxonomy" id="408172"/>
    <lineage>
        <taxon>unclassified sequences</taxon>
        <taxon>metagenomes</taxon>
        <taxon>ecological metagenomes</taxon>
    </lineage>
</organism>
<accession>A0A382KVP0</accession>
<dbReference type="AlphaFoldDB" id="A0A382KVP0"/>
<reference evidence="1" key="1">
    <citation type="submission" date="2018-05" db="EMBL/GenBank/DDBJ databases">
        <authorList>
            <person name="Lanie J.A."/>
            <person name="Ng W.-L."/>
            <person name="Kazmierczak K.M."/>
            <person name="Andrzejewski T.M."/>
            <person name="Davidsen T.M."/>
            <person name="Wayne K.J."/>
            <person name="Tettelin H."/>
            <person name="Glass J.I."/>
            <person name="Rusch D."/>
            <person name="Podicherti R."/>
            <person name="Tsui H.-C.T."/>
            <person name="Winkler M.E."/>
        </authorList>
    </citation>
    <scope>NUCLEOTIDE SEQUENCE</scope>
</reference>
<evidence type="ECO:0000313" key="1">
    <source>
        <dbReference type="EMBL" id="SVC28530.1"/>
    </source>
</evidence>
<protein>
    <submittedName>
        <fullName evidence="1">Uncharacterized protein</fullName>
    </submittedName>
</protein>